<accession>A0AAD5TF22</accession>
<feature type="domain" description="GH18" evidence="4">
    <location>
        <begin position="80"/>
        <end position="363"/>
    </location>
</feature>
<evidence type="ECO:0000256" key="3">
    <source>
        <dbReference type="SAM" id="MobiDB-lite"/>
    </source>
</evidence>
<evidence type="ECO:0000313" key="5">
    <source>
        <dbReference type="EMBL" id="KAJ3140456.1"/>
    </source>
</evidence>
<comment type="caution">
    <text evidence="5">The sequence shown here is derived from an EMBL/GenBank/DDBJ whole genome shotgun (WGS) entry which is preliminary data.</text>
</comment>
<evidence type="ECO:0000313" key="6">
    <source>
        <dbReference type="Proteomes" id="UP001211907"/>
    </source>
</evidence>
<dbReference type="Pfam" id="PF00704">
    <property type="entry name" value="Glyco_hydro_18"/>
    <property type="match status" value="1"/>
</dbReference>
<sequence>MQSLSAQTDSTTVKTTWILPTVTTEATTFNSANFSPSQAPQTNSATSPQTTTSALTATATKIITASATQTTTSRPELNEKNLIGYWGQDTVYFDSGKVQGSLLSYCQSNNWDYINLSFMSEFSGGSNNYQLNFANFGDYDTTAITSTSSEAMLSIGSDIMACQKLGVKIFLSLGGATGGYSVLAGTGSSFATLLYNSFFSGSSTLPRPFGQAVLDGIDWDIEANIGSQSDVITTNQKLKVLEPGIMISAVPQCPFPDAYVGEAVGNADAEFDFISVQFYNNFCALSSGSSSFNFNAWAAGISFPIAIALPGSPRSASNGLATITQITQAVDDIMLGENSKKFFGLTFWDISSVSAYKASGDNSFFVDEARSLINGL</sequence>
<dbReference type="AlphaFoldDB" id="A0AAD5TF22"/>
<feature type="compositionally biased region" description="Polar residues" evidence="3">
    <location>
        <begin position="31"/>
        <end position="41"/>
    </location>
</feature>
<keyword evidence="2" id="KW-0326">Glycosidase</keyword>
<proteinExistence type="predicted"/>
<dbReference type="InterPro" id="IPR017853">
    <property type="entry name" value="GH"/>
</dbReference>
<evidence type="ECO:0000256" key="2">
    <source>
        <dbReference type="ARBA" id="ARBA00023295"/>
    </source>
</evidence>
<dbReference type="PANTHER" id="PTHR45708">
    <property type="entry name" value="ENDOCHITINASE"/>
    <property type="match status" value="1"/>
</dbReference>
<dbReference type="Proteomes" id="UP001211907">
    <property type="component" value="Unassembled WGS sequence"/>
</dbReference>
<feature type="compositionally biased region" description="Low complexity" evidence="3">
    <location>
        <begin position="42"/>
        <end position="51"/>
    </location>
</feature>
<evidence type="ECO:0000259" key="4">
    <source>
        <dbReference type="PROSITE" id="PS51910"/>
    </source>
</evidence>
<protein>
    <submittedName>
        <fullName evidence="5">Chitinase 1</fullName>
    </submittedName>
</protein>
<keyword evidence="1" id="KW-0378">Hydrolase</keyword>
<evidence type="ECO:0000256" key="1">
    <source>
        <dbReference type="ARBA" id="ARBA00022801"/>
    </source>
</evidence>
<keyword evidence="6" id="KW-1185">Reference proteome</keyword>
<dbReference type="GO" id="GO:0004568">
    <property type="term" value="F:chitinase activity"/>
    <property type="evidence" value="ECO:0007669"/>
    <property type="project" value="TreeGrafter"/>
</dbReference>
<name>A0AAD5TF22_9FUNG</name>
<feature type="region of interest" description="Disordered" evidence="3">
    <location>
        <begin position="31"/>
        <end position="51"/>
    </location>
</feature>
<reference evidence="5" key="1">
    <citation type="submission" date="2020-05" db="EMBL/GenBank/DDBJ databases">
        <title>Phylogenomic resolution of chytrid fungi.</title>
        <authorList>
            <person name="Stajich J.E."/>
            <person name="Amses K."/>
            <person name="Simmons R."/>
            <person name="Seto K."/>
            <person name="Myers J."/>
            <person name="Bonds A."/>
            <person name="Quandt C.A."/>
            <person name="Barry K."/>
            <person name="Liu P."/>
            <person name="Grigoriev I."/>
            <person name="Longcore J.E."/>
            <person name="James T.Y."/>
        </authorList>
    </citation>
    <scope>NUCLEOTIDE SEQUENCE</scope>
    <source>
        <strain evidence="5">JEL0513</strain>
    </source>
</reference>
<gene>
    <name evidence="5" type="primary">CHT1_7</name>
    <name evidence="5" type="ORF">HK100_009508</name>
</gene>
<dbReference type="PROSITE" id="PS51910">
    <property type="entry name" value="GH18_2"/>
    <property type="match status" value="1"/>
</dbReference>
<dbReference type="InterPro" id="IPR001223">
    <property type="entry name" value="Glyco_hydro18_cat"/>
</dbReference>
<dbReference type="GO" id="GO:0005975">
    <property type="term" value="P:carbohydrate metabolic process"/>
    <property type="evidence" value="ECO:0007669"/>
    <property type="project" value="InterPro"/>
</dbReference>
<dbReference type="PANTHER" id="PTHR45708:SF49">
    <property type="entry name" value="ENDOCHITINASE"/>
    <property type="match status" value="1"/>
</dbReference>
<dbReference type="SUPFAM" id="SSF51445">
    <property type="entry name" value="(Trans)glycosidases"/>
    <property type="match status" value="1"/>
</dbReference>
<dbReference type="InterPro" id="IPR050542">
    <property type="entry name" value="Glycosyl_Hydrlase18_Chitinase"/>
</dbReference>
<dbReference type="GO" id="GO:0005576">
    <property type="term" value="C:extracellular region"/>
    <property type="evidence" value="ECO:0007669"/>
    <property type="project" value="TreeGrafter"/>
</dbReference>
<organism evidence="5 6">
    <name type="scientific">Physocladia obscura</name>
    <dbReference type="NCBI Taxonomy" id="109957"/>
    <lineage>
        <taxon>Eukaryota</taxon>
        <taxon>Fungi</taxon>
        <taxon>Fungi incertae sedis</taxon>
        <taxon>Chytridiomycota</taxon>
        <taxon>Chytridiomycota incertae sedis</taxon>
        <taxon>Chytridiomycetes</taxon>
        <taxon>Chytridiales</taxon>
        <taxon>Chytriomycetaceae</taxon>
        <taxon>Physocladia</taxon>
    </lineage>
</organism>
<dbReference type="Gene3D" id="3.20.20.80">
    <property type="entry name" value="Glycosidases"/>
    <property type="match status" value="1"/>
</dbReference>
<dbReference type="EMBL" id="JADGJH010000049">
    <property type="protein sequence ID" value="KAJ3140456.1"/>
    <property type="molecule type" value="Genomic_DNA"/>
</dbReference>